<keyword evidence="6" id="KW-0067">ATP-binding</keyword>
<keyword evidence="7 9" id="KW-0234">DNA repair</keyword>
<dbReference type="InterPro" id="IPR003395">
    <property type="entry name" value="RecF/RecN/SMC_N"/>
</dbReference>
<comment type="function">
    <text evidence="1 9">May be involved in recombinational repair of damaged DNA.</text>
</comment>
<dbReference type="OrthoDB" id="9806954at2"/>
<protein>
    <recommendedName>
        <fullName evidence="3 9">DNA repair protein RecN</fullName>
    </recommendedName>
    <alternativeName>
        <fullName evidence="8 9">Recombination protein N</fullName>
    </alternativeName>
</protein>
<evidence type="ECO:0000256" key="2">
    <source>
        <dbReference type="ARBA" id="ARBA00009441"/>
    </source>
</evidence>
<organism evidence="11 12">
    <name type="scientific">Clostridium manihotivorum</name>
    <dbReference type="NCBI Taxonomy" id="2320868"/>
    <lineage>
        <taxon>Bacteria</taxon>
        <taxon>Bacillati</taxon>
        <taxon>Bacillota</taxon>
        <taxon>Clostridia</taxon>
        <taxon>Eubacteriales</taxon>
        <taxon>Clostridiaceae</taxon>
        <taxon>Clostridium</taxon>
    </lineage>
</organism>
<feature type="domain" description="RecF/RecN/SMC N-terminal" evidence="10">
    <location>
        <begin position="2"/>
        <end position="509"/>
    </location>
</feature>
<name>A0A3R5QTH3_9CLOT</name>
<keyword evidence="4" id="KW-0547">Nucleotide-binding</keyword>
<evidence type="ECO:0000313" key="12">
    <source>
        <dbReference type="Proteomes" id="UP000286268"/>
    </source>
</evidence>
<dbReference type="InterPro" id="IPR004604">
    <property type="entry name" value="DNA_recomb/repair_RecN"/>
</dbReference>
<dbReference type="AlphaFoldDB" id="A0A3R5QTH3"/>
<dbReference type="FunFam" id="3.40.50.300:FF:000356">
    <property type="entry name" value="DNA repair protein RecN"/>
    <property type="match status" value="1"/>
</dbReference>
<dbReference type="CDD" id="cd03241">
    <property type="entry name" value="ABC_RecN"/>
    <property type="match status" value="2"/>
</dbReference>
<dbReference type="FunFam" id="3.40.50.300:FF:000319">
    <property type="entry name" value="DNA repair protein RecN"/>
    <property type="match status" value="1"/>
</dbReference>
<evidence type="ECO:0000256" key="4">
    <source>
        <dbReference type="ARBA" id="ARBA00022741"/>
    </source>
</evidence>
<dbReference type="Pfam" id="PF02463">
    <property type="entry name" value="SMC_N"/>
    <property type="match status" value="1"/>
</dbReference>
<dbReference type="GO" id="GO:0006310">
    <property type="term" value="P:DNA recombination"/>
    <property type="evidence" value="ECO:0007669"/>
    <property type="project" value="InterPro"/>
</dbReference>
<evidence type="ECO:0000256" key="8">
    <source>
        <dbReference type="ARBA" id="ARBA00033408"/>
    </source>
</evidence>
<dbReference type="PANTHER" id="PTHR11059">
    <property type="entry name" value="DNA REPAIR PROTEIN RECN"/>
    <property type="match status" value="1"/>
</dbReference>
<dbReference type="InterPro" id="IPR027417">
    <property type="entry name" value="P-loop_NTPase"/>
</dbReference>
<evidence type="ECO:0000256" key="9">
    <source>
        <dbReference type="PIRNR" id="PIRNR003128"/>
    </source>
</evidence>
<keyword evidence="5 9" id="KW-0227">DNA damage</keyword>
<keyword evidence="12" id="KW-1185">Reference proteome</keyword>
<dbReference type="KEGG" id="cmah:C1I91_10635"/>
<sequence>MLLQLTIENFALIEKVCLSFDKGFNILSGETGAGKSILIDAINYVLGGKFNKDIIRTGENKTFVEAIFDIENSRTKNALEELDIDTDDLIIISRESFQNGKSVIKVNGKSLIISSLKRLTETLIDIHGQHENQNLMNKSSHINYLDSFGEEKILKPLSKYRGLYQEAVAVENRIKELRGNEDNEKLVNYLKYQIDDIDEGKLNVNEEEELNETFSILSNSEKISKALSHTYNGLRGGSDEGSIIDSLASITHDLSNITKYSDRIKKAYESLNEIFYNLAEVANEVRDISEEYVFDEDELDRVNRRTYEIGLYKKKYGETVESILEYRKQLEDQYNQIVNSEQIINKLIEEKNKIYDEMRIVGEELHEIRVNLGKELEERISRELKYVGLEKSTFSIEIVSSEEFNYNGMDKVQFLISTNPGEPLKSLEKVVSGGELSRIMLSLKTVFVDKDKIPTVIFDEIDTGISGRIAQAVGEKMYEISVKHQVFCITHLPQIASMSDNHFLISKHVDQHKTFTKVKVLNTEEKNLEVAKMIGGVEVTSATLTNAKEMVEMADIKKNHMKYNT</sequence>
<dbReference type="PIRSF" id="PIRSF003128">
    <property type="entry name" value="RecN"/>
    <property type="match status" value="1"/>
</dbReference>
<reference evidence="11 12" key="1">
    <citation type="submission" date="2018-01" db="EMBL/GenBank/DDBJ databases">
        <title>Genome Sequencing and Assembly of Anaerobacter polyendosporus strain CT4.</title>
        <authorList>
            <person name="Tachaapaikoon C."/>
            <person name="Sutheeworapong S."/>
            <person name="Jenjaroenpun P."/>
            <person name="Wongsurawat T."/>
            <person name="Nookeaw I."/>
            <person name="Cheawchanlertfa P."/>
            <person name="Kosugi A."/>
            <person name="Cheevadhanarak S."/>
            <person name="Ratanakhanokchai K."/>
        </authorList>
    </citation>
    <scope>NUCLEOTIDE SEQUENCE [LARGE SCALE GENOMIC DNA]</scope>
    <source>
        <strain evidence="11 12">CT4</strain>
    </source>
</reference>
<dbReference type="GO" id="GO:0006281">
    <property type="term" value="P:DNA repair"/>
    <property type="evidence" value="ECO:0007669"/>
    <property type="project" value="UniProtKB-KW"/>
</dbReference>
<evidence type="ECO:0000256" key="7">
    <source>
        <dbReference type="ARBA" id="ARBA00023204"/>
    </source>
</evidence>
<dbReference type="GO" id="GO:0043590">
    <property type="term" value="C:bacterial nucleoid"/>
    <property type="evidence" value="ECO:0007669"/>
    <property type="project" value="TreeGrafter"/>
</dbReference>
<comment type="similarity">
    <text evidence="2 9">Belongs to the RecN family.</text>
</comment>
<evidence type="ECO:0000256" key="5">
    <source>
        <dbReference type="ARBA" id="ARBA00022763"/>
    </source>
</evidence>
<dbReference type="Proteomes" id="UP000286268">
    <property type="component" value="Chromosome"/>
</dbReference>
<dbReference type="GO" id="GO:0009432">
    <property type="term" value="P:SOS response"/>
    <property type="evidence" value="ECO:0007669"/>
    <property type="project" value="TreeGrafter"/>
</dbReference>
<evidence type="ECO:0000259" key="10">
    <source>
        <dbReference type="Pfam" id="PF02463"/>
    </source>
</evidence>
<proteinExistence type="inferred from homology"/>
<dbReference type="Gene3D" id="3.40.50.300">
    <property type="entry name" value="P-loop containing nucleotide triphosphate hydrolases"/>
    <property type="match status" value="2"/>
</dbReference>
<dbReference type="NCBIfam" id="TIGR00634">
    <property type="entry name" value="recN"/>
    <property type="match status" value="1"/>
</dbReference>
<gene>
    <name evidence="11" type="primary">recN</name>
    <name evidence="11" type="ORF">C1I91_10635</name>
</gene>
<evidence type="ECO:0000256" key="6">
    <source>
        <dbReference type="ARBA" id="ARBA00022840"/>
    </source>
</evidence>
<evidence type="ECO:0000256" key="3">
    <source>
        <dbReference type="ARBA" id="ARBA00021315"/>
    </source>
</evidence>
<evidence type="ECO:0000256" key="1">
    <source>
        <dbReference type="ARBA" id="ARBA00003618"/>
    </source>
</evidence>
<dbReference type="GO" id="GO:0005524">
    <property type="term" value="F:ATP binding"/>
    <property type="evidence" value="ECO:0007669"/>
    <property type="project" value="UniProtKB-KW"/>
</dbReference>
<dbReference type="RefSeq" id="WP_128212866.1">
    <property type="nucleotide sequence ID" value="NZ_CP025746.1"/>
</dbReference>
<dbReference type="EMBL" id="CP025746">
    <property type="protein sequence ID" value="QAA32076.1"/>
    <property type="molecule type" value="Genomic_DNA"/>
</dbReference>
<dbReference type="SUPFAM" id="SSF52540">
    <property type="entry name" value="P-loop containing nucleoside triphosphate hydrolases"/>
    <property type="match status" value="1"/>
</dbReference>
<accession>A0A3R5QTH3</accession>
<evidence type="ECO:0000313" key="11">
    <source>
        <dbReference type="EMBL" id="QAA32076.1"/>
    </source>
</evidence>
<dbReference type="PANTHER" id="PTHR11059:SF0">
    <property type="entry name" value="DNA REPAIR PROTEIN RECN"/>
    <property type="match status" value="1"/>
</dbReference>